<dbReference type="AlphaFoldDB" id="F8N731"/>
<dbReference type="Gene3D" id="3.40.50.150">
    <property type="entry name" value="Vaccinia Virus protein VP39"/>
    <property type="match status" value="2"/>
</dbReference>
<name>F8N731_9BACT</name>
<gene>
    <name evidence="5" type="ORF">Premu_0870</name>
</gene>
<protein>
    <submittedName>
        <fullName evidence="5">C-5 cytosine-specific DNA methylase</fullName>
    </submittedName>
</protein>
<dbReference type="HOGENOM" id="CLU_2230909_0_0_10"/>
<comment type="catalytic activity">
    <reaction evidence="4">
        <text>a 2'-deoxycytidine in DNA + S-adenosyl-L-methionine = a 5-methyl-2'-deoxycytidine in DNA + S-adenosyl-L-homocysteine + H(+)</text>
        <dbReference type="Rhea" id="RHEA:13681"/>
        <dbReference type="Rhea" id="RHEA-COMP:11369"/>
        <dbReference type="Rhea" id="RHEA-COMP:11370"/>
        <dbReference type="ChEBI" id="CHEBI:15378"/>
        <dbReference type="ChEBI" id="CHEBI:57856"/>
        <dbReference type="ChEBI" id="CHEBI:59789"/>
        <dbReference type="ChEBI" id="CHEBI:85452"/>
        <dbReference type="ChEBI" id="CHEBI:85454"/>
        <dbReference type="EC" id="2.1.1.37"/>
    </reaction>
</comment>
<dbReference type="RefSeq" id="WP_007573388.1">
    <property type="nucleotide sequence ID" value="NZ_BPTS01000001.1"/>
</dbReference>
<evidence type="ECO:0000256" key="2">
    <source>
        <dbReference type="ARBA" id="ARBA00022679"/>
    </source>
</evidence>
<dbReference type="SUPFAM" id="SSF53335">
    <property type="entry name" value="S-adenosyl-L-methionine-dependent methyltransferases"/>
    <property type="match status" value="1"/>
</dbReference>
<dbReference type="OrthoDB" id="32195at2"/>
<dbReference type="STRING" id="688246.Premu_0870"/>
<keyword evidence="2" id="KW-0808">Transferase</keyword>
<dbReference type="GO" id="GO:0032259">
    <property type="term" value="P:methylation"/>
    <property type="evidence" value="ECO:0007669"/>
    <property type="project" value="UniProtKB-KW"/>
</dbReference>
<sequence length="108" mass="12085">MSDYVDFINDKLKPKLSEREIVLDLFAGCGGLSLGFESAGYKTIGYECVPSAVDTYNRNLSGECHLTRLEVGSLIDYKILNAINYGVPQNRERIITVGHKSSFYFPKI</sequence>
<dbReference type="GO" id="GO:0009307">
    <property type="term" value="P:DNA restriction-modification system"/>
    <property type="evidence" value="ECO:0007669"/>
    <property type="project" value="UniProtKB-KW"/>
</dbReference>
<reference evidence="6" key="1">
    <citation type="journal article" date="2011" name="Stand. Genomic Sci.">
        <title>Non-contiguous finished genome sequence of the opportunistic oral pathogen Prevotella multisaccharivorax type strain (PPPA20).</title>
        <authorList>
            <person name="Pati A."/>
            <person name="Gronow S."/>
            <person name="Lu M."/>
            <person name="Lapidus A."/>
            <person name="Nolan M."/>
            <person name="Lucas S."/>
            <person name="Hammon N."/>
            <person name="Deshpande S."/>
            <person name="Cheng J.F."/>
            <person name="Tapia R."/>
            <person name="Han C."/>
            <person name="Goodwin L."/>
            <person name="Pitluck S."/>
            <person name="Liolios K."/>
            <person name="Pagani I."/>
            <person name="Mavromatis K."/>
            <person name="Mikhailova N."/>
            <person name="Huntemann M."/>
            <person name="Chen A."/>
            <person name="Palaniappan K."/>
            <person name="Land M."/>
            <person name="Hauser L."/>
            <person name="Detter J.C."/>
            <person name="Brambilla E.M."/>
            <person name="Rohde M."/>
            <person name="Goker M."/>
            <person name="Woyke T."/>
            <person name="Bristow J."/>
            <person name="Eisen J.A."/>
            <person name="Markowitz V."/>
            <person name="Hugenholtz P."/>
            <person name="Kyrpides N.C."/>
            <person name="Klenk H.P."/>
            <person name="Ivanova N."/>
        </authorList>
    </citation>
    <scope>NUCLEOTIDE SEQUENCE [LARGE SCALE GENOMIC DNA]</scope>
    <source>
        <strain evidence="6">DSM 17128</strain>
    </source>
</reference>
<evidence type="ECO:0000313" key="6">
    <source>
        <dbReference type="Proteomes" id="UP000002772"/>
    </source>
</evidence>
<evidence type="ECO:0000256" key="1">
    <source>
        <dbReference type="ARBA" id="ARBA00022603"/>
    </source>
</evidence>
<proteinExistence type="predicted"/>
<accession>F8N731</accession>
<dbReference type="GO" id="GO:0003886">
    <property type="term" value="F:DNA (cytosine-5-)-methyltransferase activity"/>
    <property type="evidence" value="ECO:0007669"/>
    <property type="project" value="UniProtKB-EC"/>
</dbReference>
<evidence type="ECO:0000256" key="4">
    <source>
        <dbReference type="ARBA" id="ARBA00047422"/>
    </source>
</evidence>
<dbReference type="Pfam" id="PF00145">
    <property type="entry name" value="DNA_methylase"/>
    <property type="match status" value="2"/>
</dbReference>
<evidence type="ECO:0000256" key="3">
    <source>
        <dbReference type="ARBA" id="ARBA00022747"/>
    </source>
</evidence>
<keyword evidence="3" id="KW-0680">Restriction system</keyword>
<dbReference type="InterPro" id="IPR001525">
    <property type="entry name" value="C5_MeTfrase"/>
</dbReference>
<dbReference type="InterPro" id="IPR029063">
    <property type="entry name" value="SAM-dependent_MTases_sf"/>
</dbReference>
<dbReference type="Proteomes" id="UP000002772">
    <property type="component" value="Unassembled WGS sequence"/>
</dbReference>
<dbReference type="EMBL" id="GL945017">
    <property type="protein sequence ID" value="EGN56329.1"/>
    <property type="molecule type" value="Genomic_DNA"/>
</dbReference>
<keyword evidence="6" id="KW-1185">Reference proteome</keyword>
<organism evidence="5 6">
    <name type="scientific">Hallella multisaccharivorax DSM 17128</name>
    <dbReference type="NCBI Taxonomy" id="688246"/>
    <lineage>
        <taxon>Bacteria</taxon>
        <taxon>Pseudomonadati</taxon>
        <taxon>Bacteroidota</taxon>
        <taxon>Bacteroidia</taxon>
        <taxon>Bacteroidales</taxon>
        <taxon>Prevotellaceae</taxon>
        <taxon>Hallella</taxon>
    </lineage>
</organism>
<dbReference type="eggNOG" id="COG0270">
    <property type="taxonomic scope" value="Bacteria"/>
</dbReference>
<keyword evidence="1 5" id="KW-0489">Methyltransferase</keyword>
<evidence type="ECO:0000313" key="5">
    <source>
        <dbReference type="EMBL" id="EGN56329.1"/>
    </source>
</evidence>